<name>A0ABP1CM02_9APHY</name>
<feature type="region of interest" description="Disordered" evidence="11">
    <location>
        <begin position="146"/>
        <end position="238"/>
    </location>
</feature>
<proteinExistence type="inferred from homology"/>
<comment type="subcellular location">
    <subcellularLocation>
        <location evidence="1 9">Nucleus</location>
        <location evidence="1 9">Nucleolus</location>
    </subcellularLocation>
</comment>
<evidence type="ECO:0000313" key="12">
    <source>
        <dbReference type="EMBL" id="CAL1695684.1"/>
    </source>
</evidence>
<evidence type="ECO:0000256" key="10">
    <source>
        <dbReference type="SAM" id="Coils"/>
    </source>
</evidence>
<keyword evidence="13" id="KW-1185">Reference proteome</keyword>
<feature type="compositionally biased region" description="Basic and acidic residues" evidence="11">
    <location>
        <begin position="179"/>
        <end position="194"/>
    </location>
</feature>
<reference evidence="13" key="1">
    <citation type="submission" date="2024-04" db="EMBL/GenBank/DDBJ databases">
        <authorList>
            <person name="Shaw F."/>
            <person name="Minotto A."/>
        </authorList>
    </citation>
    <scope>NUCLEOTIDE SEQUENCE [LARGE SCALE GENOMIC DNA]</scope>
</reference>
<comment type="function">
    <text evidence="8 9">Component of the 90S pre-ribosome involved in the maturation of rRNAs. Required for early cleavages of the pre-RNAs in the 40S ribosomal subunit maturation pathway.</text>
</comment>
<keyword evidence="5 10" id="KW-0175">Coiled coil</keyword>
<evidence type="ECO:0000313" key="13">
    <source>
        <dbReference type="Proteomes" id="UP001497453"/>
    </source>
</evidence>
<feature type="region of interest" description="Disordered" evidence="11">
    <location>
        <begin position="1"/>
        <end position="131"/>
    </location>
</feature>
<keyword evidence="4 9" id="KW-0698">rRNA processing</keyword>
<evidence type="ECO:0000256" key="2">
    <source>
        <dbReference type="ARBA" id="ARBA00009418"/>
    </source>
</evidence>
<feature type="compositionally biased region" description="Polar residues" evidence="11">
    <location>
        <begin position="21"/>
        <end position="37"/>
    </location>
</feature>
<accession>A0ABP1CM02</accession>
<evidence type="ECO:0000256" key="1">
    <source>
        <dbReference type="ARBA" id="ARBA00004604"/>
    </source>
</evidence>
<comment type="subunit">
    <text evidence="9">Associates with 90S and pre-40S pre-ribosomal particles.</text>
</comment>
<evidence type="ECO:0000256" key="11">
    <source>
        <dbReference type="SAM" id="MobiDB-lite"/>
    </source>
</evidence>
<dbReference type="EMBL" id="OZ037944">
    <property type="protein sequence ID" value="CAL1695684.1"/>
    <property type="molecule type" value="Genomic_DNA"/>
</dbReference>
<feature type="region of interest" description="Disordered" evidence="11">
    <location>
        <begin position="354"/>
        <end position="414"/>
    </location>
</feature>
<feature type="compositionally biased region" description="Basic and acidic residues" evidence="11">
    <location>
        <begin position="216"/>
        <end position="231"/>
    </location>
</feature>
<feature type="compositionally biased region" description="Basic residues" evidence="11">
    <location>
        <begin position="368"/>
        <end position="381"/>
    </location>
</feature>
<keyword evidence="7 9" id="KW-0687">Ribonucleoprotein</keyword>
<feature type="compositionally biased region" description="Acidic residues" evidence="11">
    <location>
        <begin position="95"/>
        <end position="118"/>
    </location>
</feature>
<dbReference type="Proteomes" id="UP001497453">
    <property type="component" value="Chromosome 1"/>
</dbReference>
<keyword evidence="3 9" id="KW-0690">Ribosome biogenesis</keyword>
<evidence type="ECO:0000256" key="7">
    <source>
        <dbReference type="ARBA" id="ARBA00023274"/>
    </source>
</evidence>
<evidence type="ECO:0000256" key="8">
    <source>
        <dbReference type="ARBA" id="ARBA00025053"/>
    </source>
</evidence>
<gene>
    <name evidence="12" type="ORF">GFSPODELE1_LOCUS855</name>
</gene>
<dbReference type="PANTHER" id="PTHR21738:SF0">
    <property type="entry name" value="RIBOSOMAL RNA PROCESSING PROTEIN 36 HOMOLOG"/>
    <property type="match status" value="1"/>
</dbReference>
<comment type="similarity">
    <text evidence="2 9">Belongs to the RRP36 family.</text>
</comment>
<feature type="coiled-coil region" evidence="10">
    <location>
        <begin position="252"/>
        <end position="308"/>
    </location>
</feature>
<evidence type="ECO:0000256" key="9">
    <source>
        <dbReference type="RuleBase" id="RU368027"/>
    </source>
</evidence>
<sequence>MPRRPRPATRRPPPSAPAAAQTTLPNAKPVTSSSGNSRPPHESPSDTSNDSIVSEVEEDPSLHGNNHDSDELDEEYGEEDVDIDAPRVAQWMDDEKLDDVQETESSEDESQDEVDDLGEGPSHQINMKSLQNDLSSLPFGALRKAQHALAQAKVVSESDDESEDESGPEEQVTQLSAMGKEKEKEKEKEREKREVAKRKHKHAPMEVTSKKPVPRKKPDFEEKKLVPRDPRFLPMTGEFSTQQFQRQYRFLSELHVNEMKTLKENLKRARKLLASSPRDLREEREQEVQRLERALKRAESMVNKDRREKIEEEALSKVTVEEREKRKQGKGAWFMKTSDKKELLARAKYDALAASGGKGAVKKAIEKKQKKVAQKEKKKRPFAPPSGGGDSGWAGKRSRSGAQAERPNKRPKFG</sequence>
<protein>
    <recommendedName>
        <fullName evidence="9">rRNA biogenesis protein RRP36</fullName>
    </recommendedName>
</protein>
<dbReference type="InterPro" id="IPR009292">
    <property type="entry name" value="RRP36"/>
</dbReference>
<feature type="compositionally biased region" description="Acidic residues" evidence="11">
    <location>
        <begin position="157"/>
        <end position="168"/>
    </location>
</feature>
<feature type="compositionally biased region" description="Acidic residues" evidence="11">
    <location>
        <begin position="70"/>
        <end position="83"/>
    </location>
</feature>
<evidence type="ECO:0000256" key="6">
    <source>
        <dbReference type="ARBA" id="ARBA00023242"/>
    </source>
</evidence>
<dbReference type="Pfam" id="PF06102">
    <property type="entry name" value="RRP36"/>
    <property type="match status" value="1"/>
</dbReference>
<evidence type="ECO:0000256" key="3">
    <source>
        <dbReference type="ARBA" id="ARBA00022517"/>
    </source>
</evidence>
<keyword evidence="6 9" id="KW-0539">Nucleus</keyword>
<organism evidence="12 13">
    <name type="scientific">Somion occarium</name>
    <dbReference type="NCBI Taxonomy" id="3059160"/>
    <lineage>
        <taxon>Eukaryota</taxon>
        <taxon>Fungi</taxon>
        <taxon>Dikarya</taxon>
        <taxon>Basidiomycota</taxon>
        <taxon>Agaricomycotina</taxon>
        <taxon>Agaricomycetes</taxon>
        <taxon>Polyporales</taxon>
        <taxon>Cerrenaceae</taxon>
        <taxon>Somion</taxon>
    </lineage>
</organism>
<dbReference type="PANTHER" id="PTHR21738">
    <property type="entry name" value="RIBOSOMAL RNA PROCESSING PROTEIN 36 HOMOLOG"/>
    <property type="match status" value="1"/>
</dbReference>
<evidence type="ECO:0000256" key="4">
    <source>
        <dbReference type="ARBA" id="ARBA00022552"/>
    </source>
</evidence>
<evidence type="ECO:0000256" key="5">
    <source>
        <dbReference type="ARBA" id="ARBA00023054"/>
    </source>
</evidence>